<keyword evidence="3" id="KW-1185">Reference proteome</keyword>
<proteinExistence type="predicted"/>
<organism evidence="2 3">
    <name type="scientific">Leptobacterium flavescens</name>
    <dbReference type="NCBI Taxonomy" id="472055"/>
    <lineage>
        <taxon>Bacteria</taxon>
        <taxon>Pseudomonadati</taxon>
        <taxon>Bacteroidota</taxon>
        <taxon>Flavobacteriia</taxon>
        <taxon>Flavobacteriales</taxon>
        <taxon>Flavobacteriaceae</taxon>
        <taxon>Leptobacterium</taxon>
    </lineage>
</organism>
<feature type="coiled-coil region" evidence="1">
    <location>
        <begin position="85"/>
        <end position="112"/>
    </location>
</feature>
<comment type="caution">
    <text evidence="2">The sequence shown here is derived from an EMBL/GenBank/DDBJ whole genome shotgun (WGS) entry which is preliminary data.</text>
</comment>
<evidence type="ECO:0000256" key="1">
    <source>
        <dbReference type="SAM" id="Coils"/>
    </source>
</evidence>
<keyword evidence="1" id="KW-0175">Coiled coil</keyword>
<gene>
    <name evidence="2" type="ORF">GWK08_01045</name>
</gene>
<dbReference type="AlphaFoldDB" id="A0A6P0UFG9"/>
<evidence type="ECO:0000313" key="2">
    <source>
        <dbReference type="EMBL" id="NER12014.1"/>
    </source>
</evidence>
<evidence type="ECO:0000313" key="3">
    <source>
        <dbReference type="Proteomes" id="UP000468581"/>
    </source>
</evidence>
<reference evidence="2 3" key="1">
    <citation type="submission" date="2020-01" db="EMBL/GenBank/DDBJ databases">
        <title>Leptobacterium flavescens.</title>
        <authorList>
            <person name="Wang G."/>
        </authorList>
    </citation>
    <scope>NUCLEOTIDE SEQUENCE [LARGE SCALE GENOMIC DNA]</scope>
    <source>
        <strain evidence="2 3">KCTC 22160</strain>
    </source>
</reference>
<dbReference type="RefSeq" id="WP_163605053.1">
    <property type="nucleotide sequence ID" value="NZ_JAABOO010000001.1"/>
</dbReference>
<dbReference type="EMBL" id="JAABOO010000001">
    <property type="protein sequence ID" value="NER12014.1"/>
    <property type="molecule type" value="Genomic_DNA"/>
</dbReference>
<sequence length="157" mass="19053">MKKYKSVIFLVFAMILWVNSYGQRGGNYEKIKSLKVAYITEKLSLTADEAEKFWPIYNSFEKNMHRLKREDLGKVRNRFKEQNFADISDKEAKEVLDEINNIERQMFELKQSLNNDLLRVISPKKVILLKKVEEDFNRDLLRKFRERRKQQFKERRN</sequence>
<accession>A0A6P0UFG9</accession>
<protein>
    <recommendedName>
        <fullName evidence="4">Sensor of ECF-type sigma factor</fullName>
    </recommendedName>
</protein>
<name>A0A6P0UFG9_9FLAO</name>
<evidence type="ECO:0008006" key="4">
    <source>
        <dbReference type="Google" id="ProtNLM"/>
    </source>
</evidence>
<dbReference type="Proteomes" id="UP000468581">
    <property type="component" value="Unassembled WGS sequence"/>
</dbReference>